<organism evidence="1 2">
    <name type="scientific">Bacteroides thetaiotaomicron</name>
    <dbReference type="NCBI Taxonomy" id="818"/>
    <lineage>
        <taxon>Bacteria</taxon>
        <taxon>Pseudomonadati</taxon>
        <taxon>Bacteroidota</taxon>
        <taxon>Bacteroidia</taxon>
        <taxon>Bacteroidales</taxon>
        <taxon>Bacteroidaceae</taxon>
        <taxon>Bacteroides</taxon>
    </lineage>
</organism>
<dbReference type="AlphaFoldDB" id="A0A1H5XDW3"/>
<reference evidence="1 2" key="1">
    <citation type="submission" date="2020-02" db="EMBL/GenBank/DDBJ databases">
        <title>Whole-genome sequencing and comparative analysis of the genomes of Bacteroides thetaiotaomicron and Escherichia coli isolated from a healthy resident in Vietnam.</title>
        <authorList>
            <person name="Mohsin M."/>
            <person name="Tanaka K."/>
            <person name="Kawahara R."/>
            <person name="Kondo S."/>
            <person name="Noguchi H."/>
            <person name="Motooka D."/>
            <person name="Nakamura S."/>
            <person name="Khong D.T."/>
            <person name="Nguyen T.N."/>
            <person name="Tran H.T."/>
            <person name="Yamamoto Y."/>
        </authorList>
    </citation>
    <scope>NUCLEOTIDE SEQUENCE [LARGE SCALE GENOMIC DNA]</scope>
    <source>
        <strain evidence="1 2">F9-2</strain>
    </source>
</reference>
<dbReference type="Pfam" id="PF16378">
    <property type="entry name" value="DUF4988"/>
    <property type="match status" value="1"/>
</dbReference>
<dbReference type="PROSITE" id="PS51257">
    <property type="entry name" value="PROKAR_LIPOPROTEIN"/>
    <property type="match status" value="1"/>
</dbReference>
<protein>
    <submittedName>
        <fullName evidence="1">Uncharacterized protein</fullName>
    </submittedName>
</protein>
<evidence type="ECO:0000313" key="1">
    <source>
        <dbReference type="EMBL" id="BCA52641.1"/>
    </source>
</evidence>
<accession>A0A1H5XDW3</accession>
<name>A0A1H5XDW3_BACT4</name>
<dbReference type="InterPro" id="IPR032149">
    <property type="entry name" value="DUF4988"/>
</dbReference>
<dbReference type="EMBL" id="AP022660">
    <property type="protein sequence ID" value="BCA52641.1"/>
    <property type="molecule type" value="Genomic_DNA"/>
</dbReference>
<evidence type="ECO:0000313" key="2">
    <source>
        <dbReference type="Proteomes" id="UP000500882"/>
    </source>
</evidence>
<sequence length="645" mass="69754">MNYFKSIMLTAFALFALAACDTDDLRDDVDNLKDRVESLEAQVSLLNDNMTAIKRLLEGGQTITEVTNTDGTYKLKLSNGETISLTQGSKGEVAYPEITVNDEGQWVVNGEVLMQNGIPVQAVGTPGKDGIAPKFRITDEGSFWQVSYDNGTSWEDVLDTDGQKVSAVSDGSGGSSADSFFEEVYVDSTGEFFVVKLKGQTEAISIPIVKDLLCEITEPETGMKNGYWEIGYGKTATTTVKVKGENIIVTAPAGWVATVSEADETTNVATLSITAPANAMSTRATADNGSDVTVQVNKGASWAVAKIQVKAVEVVDSYYALYNSGATFTVNGIEVNNTKFENATYIDTDQTITTPGIYFIKGGVTVNYNSTTNAANLLFIGDDSQNISTVAITGNYIRLRQNTETGHFLCKNIVFKAAEGFTNYLFTVYADESFANVAFDQCQIALNGKPVSAITNDKRSIANFSMENSTIKITAVTQQFIINTSSNKNQDYGNVIFRNNTFYCPSGKVNQLVLFNGSASGIANLTIENNTFINLETNTGGYVNIGNLAKTSIKNNIFWTNTDGTGNVVIIRPQITSPTGDICADNLLYKTMTYNWQMFYGGKLPFEGAEELKALTSNPFDGGTFDLANGIFVPNAEYAEYGATN</sequence>
<proteinExistence type="predicted"/>
<dbReference type="Proteomes" id="UP000500882">
    <property type="component" value="Chromosome"/>
</dbReference>
<dbReference type="RefSeq" id="WP_016269264.1">
    <property type="nucleotide sequence ID" value="NZ_AP022660.1"/>
</dbReference>
<gene>
    <name evidence="1" type="ORF">BatF92_45830</name>
</gene>